<dbReference type="PANTHER" id="PTHR11092:SF0">
    <property type="entry name" value="EPIMERASE FAMILY PROTEIN SDR39U1"/>
    <property type="match status" value="1"/>
</dbReference>
<feature type="domain" description="DUF1731" evidence="3">
    <location>
        <begin position="254"/>
        <end position="300"/>
    </location>
</feature>
<dbReference type="OrthoDB" id="9801773at2"/>
<dbReference type="Pfam" id="PF08338">
    <property type="entry name" value="DUF1731"/>
    <property type="match status" value="1"/>
</dbReference>
<evidence type="ECO:0000313" key="4">
    <source>
        <dbReference type="EMBL" id="EID75535.1"/>
    </source>
</evidence>
<protein>
    <submittedName>
        <fullName evidence="4">Nucleoside-diphosphate sugar epimerase</fullName>
    </submittedName>
</protein>
<dbReference type="STRING" id="946077.W5A_04953"/>
<dbReference type="InterPro" id="IPR001509">
    <property type="entry name" value="Epimerase_deHydtase"/>
</dbReference>
<dbReference type="Pfam" id="PF01370">
    <property type="entry name" value="Epimerase"/>
    <property type="match status" value="1"/>
</dbReference>
<dbReference type="RefSeq" id="WP_008238036.1">
    <property type="nucleotide sequence ID" value="NZ_AJJU01000004.1"/>
</dbReference>
<comment type="similarity">
    <text evidence="1">Belongs to the NAD(P)-dependent epimerase/dehydratase family. SDR39U1 subfamily.</text>
</comment>
<dbReference type="eggNOG" id="COG1090">
    <property type="taxonomic scope" value="Bacteria"/>
</dbReference>
<dbReference type="SUPFAM" id="SSF51735">
    <property type="entry name" value="NAD(P)-binding Rossmann-fold domains"/>
    <property type="match status" value="1"/>
</dbReference>
<evidence type="ECO:0000259" key="3">
    <source>
        <dbReference type="Pfam" id="PF08338"/>
    </source>
</evidence>
<dbReference type="Gene3D" id="3.40.50.720">
    <property type="entry name" value="NAD(P)-binding Rossmann-like Domain"/>
    <property type="match status" value="1"/>
</dbReference>
<name>I0WGL9_9FLAO</name>
<evidence type="ECO:0000259" key="2">
    <source>
        <dbReference type="Pfam" id="PF01370"/>
    </source>
</evidence>
<dbReference type="PATRIC" id="fig|946077.3.peg.1005"/>
<keyword evidence="5" id="KW-1185">Reference proteome</keyword>
<dbReference type="Proteomes" id="UP000005938">
    <property type="component" value="Unassembled WGS sequence"/>
</dbReference>
<dbReference type="InterPro" id="IPR010099">
    <property type="entry name" value="SDR39U1"/>
</dbReference>
<gene>
    <name evidence="4" type="ORF">W5A_04953</name>
</gene>
<dbReference type="PANTHER" id="PTHR11092">
    <property type="entry name" value="SUGAR NUCLEOTIDE EPIMERASE RELATED"/>
    <property type="match status" value="1"/>
</dbReference>
<reference evidence="4 5" key="1">
    <citation type="journal article" date="2012" name="J. Bacteriol.">
        <title>Genome Sequence of the Halotolerant Bacterium Imtechella halotolerans K1T.</title>
        <authorList>
            <person name="Kumar S."/>
            <person name="Vikram S."/>
            <person name="Subramanian S."/>
            <person name="Raghava G.P."/>
            <person name="Pinnaka A.K."/>
        </authorList>
    </citation>
    <scope>NUCLEOTIDE SEQUENCE [LARGE SCALE GENOMIC DNA]</scope>
    <source>
        <strain evidence="4 5">K1</strain>
    </source>
</reference>
<comment type="caution">
    <text evidence="4">The sequence shown here is derived from an EMBL/GenBank/DDBJ whole genome shotgun (WGS) entry which is preliminary data.</text>
</comment>
<dbReference type="EMBL" id="AJJU01000004">
    <property type="protein sequence ID" value="EID75535.1"/>
    <property type="molecule type" value="Genomic_DNA"/>
</dbReference>
<dbReference type="NCBIfam" id="TIGR01777">
    <property type="entry name" value="yfcH"/>
    <property type="match status" value="1"/>
</dbReference>
<evidence type="ECO:0000256" key="1">
    <source>
        <dbReference type="ARBA" id="ARBA00009353"/>
    </source>
</evidence>
<accession>I0WGL9</accession>
<proteinExistence type="inferred from homology"/>
<feature type="domain" description="NAD-dependent epimerase/dehydratase" evidence="2">
    <location>
        <begin position="3"/>
        <end position="224"/>
    </location>
</feature>
<sequence>MTILITGASGLIGSELTALFLKAGHTVHFLTTRKEAIVNKANHKGFYWNPSLGILDENCLNGVSVVINLAGSSIAKRWTKSYKNEIVESRVLSLQMLYQLLKKNKGHQVRQLVTASAIGIYPHSYTHYYTEDEKIQETDFLSEVVIKWEEAAQAFNQLGISVAVLRIGLVLSMKGGAMPALVAPVKKGVGATFGSGEQWQSWIHIEDLISLFEHLVEKHLYGVYNAVAPNPVTHKKMLHEIASRLHKPLWLPAIPKSIMKLLLGEMATLLYDSQRVCAKKVEDSHFIYTYPNLGLALDNLLLNK</sequence>
<evidence type="ECO:0000313" key="5">
    <source>
        <dbReference type="Proteomes" id="UP000005938"/>
    </source>
</evidence>
<dbReference type="AlphaFoldDB" id="I0WGL9"/>
<organism evidence="4 5">
    <name type="scientific">Imtechella halotolerans K1</name>
    <dbReference type="NCBI Taxonomy" id="946077"/>
    <lineage>
        <taxon>Bacteria</taxon>
        <taxon>Pseudomonadati</taxon>
        <taxon>Bacteroidota</taxon>
        <taxon>Flavobacteriia</taxon>
        <taxon>Flavobacteriales</taxon>
        <taxon>Flavobacteriaceae</taxon>
        <taxon>Imtechella</taxon>
    </lineage>
</organism>
<dbReference type="InterPro" id="IPR013549">
    <property type="entry name" value="DUF1731"/>
</dbReference>
<dbReference type="InterPro" id="IPR036291">
    <property type="entry name" value="NAD(P)-bd_dom_sf"/>
</dbReference>